<dbReference type="NCBIfam" id="TIGR01764">
    <property type="entry name" value="excise"/>
    <property type="match status" value="1"/>
</dbReference>
<sequence>MQLVHSQRLPPRRCAVRSHEIVDCMSIDHIVSALDSKVAAELAAALDGSPLVTLDGTVLPDPARDAVLELLTLLADGQSVALGAVADLLTTSQAAEILGVSDTYVRRLADSNALPIEMRGTHRRFRLSDVMAYREKFPRTS</sequence>
<dbReference type="Proteomes" id="UP000002212">
    <property type="component" value="Chromosome"/>
</dbReference>
<dbReference type="InterPro" id="IPR009061">
    <property type="entry name" value="DNA-bd_dom_put_sf"/>
</dbReference>
<evidence type="ECO:0000313" key="3">
    <source>
        <dbReference type="Proteomes" id="UP000002212"/>
    </source>
</evidence>
<protein>
    <recommendedName>
        <fullName evidence="1">Helix-turn-helix domain-containing protein</fullName>
    </recommendedName>
</protein>
<dbReference type="InterPro" id="IPR041657">
    <property type="entry name" value="HTH_17"/>
</dbReference>
<gene>
    <name evidence="2" type="ordered locus">ROP_13530</name>
</gene>
<proteinExistence type="predicted"/>
<organism evidence="2 3">
    <name type="scientific">Rhodococcus opacus (strain B4)</name>
    <dbReference type="NCBI Taxonomy" id="632772"/>
    <lineage>
        <taxon>Bacteria</taxon>
        <taxon>Bacillati</taxon>
        <taxon>Actinomycetota</taxon>
        <taxon>Actinomycetes</taxon>
        <taxon>Mycobacteriales</taxon>
        <taxon>Nocardiaceae</taxon>
        <taxon>Rhodococcus</taxon>
    </lineage>
</organism>
<evidence type="ECO:0000259" key="1">
    <source>
        <dbReference type="Pfam" id="PF12728"/>
    </source>
</evidence>
<dbReference type="AlphaFoldDB" id="C1AX96"/>
<dbReference type="EMBL" id="AP011115">
    <property type="protein sequence ID" value="BAH49600.1"/>
    <property type="molecule type" value="Genomic_DNA"/>
</dbReference>
<reference evidence="2 3" key="1">
    <citation type="submission" date="2009-03" db="EMBL/GenBank/DDBJ databases">
        <title>Comparison of the complete genome sequences of Rhodococcus erythropolis PR4 and Rhodococcus opacus B4.</title>
        <authorList>
            <person name="Takarada H."/>
            <person name="Sekine M."/>
            <person name="Hosoyama A."/>
            <person name="Yamada R."/>
            <person name="Fujisawa T."/>
            <person name="Omata S."/>
            <person name="Shimizu A."/>
            <person name="Tsukatani N."/>
            <person name="Tanikawa S."/>
            <person name="Fujita N."/>
            <person name="Harayama S."/>
        </authorList>
    </citation>
    <scope>NUCLEOTIDE SEQUENCE [LARGE SCALE GENOMIC DNA]</scope>
    <source>
        <strain evidence="2 3">B4</strain>
    </source>
</reference>
<accession>C1AX96</accession>
<dbReference type="Gene3D" id="1.10.1660.10">
    <property type="match status" value="1"/>
</dbReference>
<dbReference type="HOGENOM" id="CLU_106726_3_0_11"/>
<dbReference type="Pfam" id="PF12728">
    <property type="entry name" value="HTH_17"/>
    <property type="match status" value="1"/>
</dbReference>
<feature type="domain" description="Helix-turn-helix" evidence="1">
    <location>
        <begin position="88"/>
        <end position="136"/>
    </location>
</feature>
<name>C1AX96_RHOOB</name>
<dbReference type="KEGG" id="rop:ROP_13530"/>
<dbReference type="InterPro" id="IPR010093">
    <property type="entry name" value="SinI_DNA-bd"/>
</dbReference>
<dbReference type="STRING" id="632772.ROP_13530"/>
<evidence type="ECO:0000313" key="2">
    <source>
        <dbReference type="EMBL" id="BAH49600.1"/>
    </source>
</evidence>
<dbReference type="GO" id="GO:0003677">
    <property type="term" value="F:DNA binding"/>
    <property type="evidence" value="ECO:0007669"/>
    <property type="project" value="InterPro"/>
</dbReference>
<dbReference type="SUPFAM" id="SSF46955">
    <property type="entry name" value="Putative DNA-binding domain"/>
    <property type="match status" value="1"/>
</dbReference>
<dbReference type="PATRIC" id="fig|632772.20.peg.1426"/>